<evidence type="ECO:0000313" key="2">
    <source>
        <dbReference type="Proteomes" id="UP000000486"/>
    </source>
</evidence>
<sequence>MMFKSVFFALEQAQFNHDIIHKVNTESRALSVAYERLLKKEKINCNFTRLVITGVKDTEVVINQGVNTANILSLSISFDEQKYVAFQTIRQRQEYLYTLFEAVFSKLTSEMEVNLKPFILETKLAANFSQKVIEEFRENNYQTTYLLKRKKITAINRFCEVWVQFTEKECNLKLRIMDKKNVMEERAIYTTDPYLVAFQFLFSNVEVTNRTIQITGARNGLLKIDL</sequence>
<proteinExistence type="predicted"/>
<dbReference type="EMBL" id="CP002816">
    <property type="protein sequence ID" value="AEH92129.1"/>
    <property type="molecule type" value="Genomic_DNA"/>
</dbReference>
<evidence type="ECO:0000313" key="1">
    <source>
        <dbReference type="EMBL" id="AEH92129.1"/>
    </source>
</evidence>
<protein>
    <submittedName>
        <fullName evidence="1">Uncharacterized protein</fullName>
    </submittedName>
</protein>
<dbReference type="HOGENOM" id="CLU_1223496_0_0_9"/>
<dbReference type="KEGG" id="lmq:LMM7_1124"/>
<dbReference type="Proteomes" id="UP000000486">
    <property type="component" value="Chromosome"/>
</dbReference>
<accession>A0A0E0UUW1</accession>
<organism evidence="1 2">
    <name type="scientific">Listeria monocytogenes serotype 4a (strain M7)</name>
    <dbReference type="NCBI Taxonomy" id="1030009"/>
    <lineage>
        <taxon>Bacteria</taxon>
        <taxon>Bacillati</taxon>
        <taxon>Bacillota</taxon>
        <taxon>Bacilli</taxon>
        <taxon>Bacillales</taxon>
        <taxon>Listeriaceae</taxon>
        <taxon>Listeria</taxon>
    </lineage>
</organism>
<dbReference type="RefSeq" id="WP_012581559.1">
    <property type="nucleotide sequence ID" value="NC_017537.1"/>
</dbReference>
<reference evidence="1 2" key="1">
    <citation type="journal article" date="2011" name="J. Bacteriol.">
        <title>Genome sequence of the nonpathogenic Listeria monocytogenes serovar 4a strain M7.</title>
        <authorList>
            <person name="Chen J."/>
            <person name="Xia Y."/>
            <person name="Cheng C."/>
            <person name="Fang C."/>
            <person name="Shan Y."/>
            <person name="Jin G."/>
            <person name="Fang W."/>
        </authorList>
    </citation>
    <scope>NUCLEOTIDE SEQUENCE [LARGE SCALE GENOMIC DNA]</scope>
    <source>
        <strain evidence="1 2">M7</strain>
    </source>
</reference>
<name>A0A0E0UUW1_LISMM</name>
<dbReference type="AlphaFoldDB" id="A0A0E0UUW1"/>
<dbReference type="PATRIC" id="fig|1030009.3.peg.1113"/>
<gene>
    <name evidence="1" type="ordered locus">LMM7_1124</name>
</gene>